<feature type="compositionally biased region" description="Basic and acidic residues" evidence="1">
    <location>
        <begin position="160"/>
        <end position="169"/>
    </location>
</feature>
<dbReference type="GO" id="GO:0040029">
    <property type="term" value="P:epigenetic regulation of gene expression"/>
    <property type="evidence" value="ECO:0007669"/>
    <property type="project" value="TreeGrafter"/>
</dbReference>
<dbReference type="InterPro" id="IPR023696">
    <property type="entry name" value="Ureohydrolase_dom_sf"/>
</dbReference>
<evidence type="ECO:0000259" key="2">
    <source>
        <dbReference type="Pfam" id="PF00850"/>
    </source>
</evidence>
<organism evidence="3 4">
    <name type="scientific">Poecile atricapillus</name>
    <name type="common">Black-capped chickadee</name>
    <name type="synonym">Parus atricapillus</name>
    <dbReference type="NCBI Taxonomy" id="48891"/>
    <lineage>
        <taxon>Eukaryota</taxon>
        <taxon>Metazoa</taxon>
        <taxon>Chordata</taxon>
        <taxon>Craniata</taxon>
        <taxon>Vertebrata</taxon>
        <taxon>Euteleostomi</taxon>
        <taxon>Archelosauria</taxon>
        <taxon>Archosauria</taxon>
        <taxon>Dinosauria</taxon>
        <taxon>Saurischia</taxon>
        <taxon>Theropoda</taxon>
        <taxon>Coelurosauria</taxon>
        <taxon>Aves</taxon>
        <taxon>Neognathae</taxon>
        <taxon>Neoaves</taxon>
        <taxon>Telluraves</taxon>
        <taxon>Australaves</taxon>
        <taxon>Passeriformes</taxon>
        <taxon>Paridae</taxon>
        <taxon>Poecile</taxon>
    </lineage>
</organism>
<dbReference type="AlphaFoldDB" id="A0A7K7R8X5"/>
<feature type="region of interest" description="Disordered" evidence="1">
    <location>
        <begin position="152"/>
        <end position="224"/>
    </location>
</feature>
<gene>
    <name evidence="3" type="primary">Hdac6_2</name>
    <name evidence="3" type="ORF">POEATR_R15360</name>
</gene>
<feature type="domain" description="Histone deacetylase" evidence="2">
    <location>
        <begin position="1"/>
        <end position="117"/>
    </location>
</feature>
<dbReference type="PANTHER" id="PTHR10625:SF21">
    <property type="entry name" value="HISTONE DEACETYLASE 6"/>
    <property type="match status" value="1"/>
</dbReference>
<proteinExistence type="predicted"/>
<dbReference type="InterPro" id="IPR037138">
    <property type="entry name" value="His_deacetylse_dom_sf"/>
</dbReference>
<feature type="non-terminal residue" evidence="3">
    <location>
        <position position="1"/>
    </location>
</feature>
<evidence type="ECO:0000313" key="3">
    <source>
        <dbReference type="EMBL" id="NWZ88393.1"/>
    </source>
</evidence>
<dbReference type="EMBL" id="VZSS01000302">
    <property type="protein sequence ID" value="NWZ88393.1"/>
    <property type="molecule type" value="Genomic_DNA"/>
</dbReference>
<protein>
    <submittedName>
        <fullName evidence="3">HDAC6 deacetylase</fullName>
    </submittedName>
</protein>
<dbReference type="PANTHER" id="PTHR10625">
    <property type="entry name" value="HISTONE DEACETYLASE HDAC1-RELATED"/>
    <property type="match status" value="1"/>
</dbReference>
<evidence type="ECO:0000313" key="4">
    <source>
        <dbReference type="Proteomes" id="UP000540071"/>
    </source>
</evidence>
<comment type="caution">
    <text evidence="3">The sequence shown here is derived from an EMBL/GenBank/DDBJ whole genome shotgun (WGS) entry which is preliminary data.</text>
</comment>
<feature type="non-terminal residue" evidence="3">
    <location>
        <position position="224"/>
    </location>
</feature>
<keyword evidence="4" id="KW-1185">Reference proteome</keyword>
<dbReference type="GO" id="GO:0004407">
    <property type="term" value="F:histone deacetylase activity"/>
    <property type="evidence" value="ECO:0007669"/>
    <property type="project" value="TreeGrafter"/>
</dbReference>
<dbReference type="Proteomes" id="UP000540071">
    <property type="component" value="Unassembled WGS sequence"/>
</dbReference>
<evidence type="ECO:0000256" key="1">
    <source>
        <dbReference type="SAM" id="MobiDB-lite"/>
    </source>
</evidence>
<reference evidence="3 4" key="1">
    <citation type="submission" date="2019-09" db="EMBL/GenBank/DDBJ databases">
        <title>Bird 10,000 Genomes (B10K) Project - Family phase.</title>
        <authorList>
            <person name="Zhang G."/>
        </authorList>
    </citation>
    <scope>NUCLEOTIDE SEQUENCE [LARGE SCALE GENOMIC DNA]</scope>
    <source>
        <strain evidence="3">OUT-0023</strain>
        <tissue evidence="3">Blood</tissue>
    </source>
</reference>
<dbReference type="Pfam" id="PF00850">
    <property type="entry name" value="Hist_deacetyl"/>
    <property type="match status" value="1"/>
</dbReference>
<dbReference type="Gene3D" id="3.40.800.20">
    <property type="entry name" value="Histone deacetylase domain"/>
    <property type="match status" value="1"/>
</dbReference>
<dbReference type="InterPro" id="IPR023801">
    <property type="entry name" value="His_deacetylse_dom"/>
</dbReference>
<dbReference type="GO" id="GO:0000118">
    <property type="term" value="C:histone deacetylase complex"/>
    <property type="evidence" value="ECO:0007669"/>
    <property type="project" value="TreeGrafter"/>
</dbReference>
<dbReference type="SUPFAM" id="SSF52768">
    <property type="entry name" value="Arginase/deacetylase"/>
    <property type="match status" value="1"/>
</dbReference>
<accession>A0A7K7R8X5</accession>
<feature type="compositionally biased region" description="Low complexity" evidence="1">
    <location>
        <begin position="170"/>
        <end position="181"/>
    </location>
</feature>
<name>A0A7K7R8X5_POEAT</name>
<sequence>FPGGAGGSPRRRGRGPGTGFTLNVGWGGPRVGDPEYLAALTRLVLPVACQFGPELVLVSAGFDAGRGDPLGGCLVSPQTFGLMTHLLGGLAGGRLVLVLEGGYNLAVTAEGVGQCLGVLLGDPPTLPPPGTPQPVALRALSRTLRAQRGSWSCLQLPRVEPPKEGHGSDDVTSTADDVTGSPPLDAAIRRLGALQLGDAPGGGAKAGSGAEPPLGHAPEAAAAP</sequence>